<dbReference type="AlphaFoldDB" id="A0AB37AVE3"/>
<feature type="transmembrane region" description="Helical" evidence="8">
    <location>
        <begin position="37"/>
        <end position="59"/>
    </location>
</feature>
<dbReference type="RefSeq" id="WP_105776530.1">
    <property type="nucleotide sequence ID" value="NZ_PVFQ01000026.1"/>
</dbReference>
<evidence type="ECO:0000256" key="3">
    <source>
        <dbReference type="ARBA" id="ARBA00022448"/>
    </source>
</evidence>
<proteinExistence type="inferred from homology"/>
<evidence type="ECO:0000256" key="4">
    <source>
        <dbReference type="ARBA" id="ARBA00022475"/>
    </source>
</evidence>
<feature type="transmembrane region" description="Helical" evidence="8">
    <location>
        <begin position="80"/>
        <end position="99"/>
    </location>
</feature>
<keyword evidence="7 8" id="KW-0472">Membrane</keyword>
<comment type="caution">
    <text evidence="9">The sequence shown here is derived from an EMBL/GenBank/DDBJ whole genome shotgun (WGS) entry which is preliminary data.</text>
</comment>
<sequence>MPLHTLTIVAAIFLLAGAVKGMIGLGLPTIAMGLLTLAMPPSAAASLLLVPSFVTNVWQLAIGPSFGPLLRRLWPLLRRLWPLLAGLTVGTLAGGLPALATGSRWTHAALGVVLILYGLWGLAAARLPAPGRHERWLSAVVGYLTGAVTAATGVFVVPAVPYLQALRLSKDDLIQALGLSFTASTIALGLQLRVSGALQTVDLGMSALALVPAVAGMAGGQYARRVMSEKTFRRCFFVGLLALGAYMAASAWR</sequence>
<evidence type="ECO:0000256" key="2">
    <source>
        <dbReference type="ARBA" id="ARBA00009142"/>
    </source>
</evidence>
<comment type="similarity">
    <text evidence="2 8">Belongs to the 4-toluene sulfonate uptake permease (TSUP) (TC 2.A.102) family.</text>
</comment>
<evidence type="ECO:0000313" key="9">
    <source>
        <dbReference type="EMBL" id="PRE52290.1"/>
    </source>
</evidence>
<keyword evidence="5 8" id="KW-0812">Transmembrane</keyword>
<dbReference type="PANTHER" id="PTHR30269">
    <property type="entry name" value="TRANSMEMBRANE PROTEIN YFCA"/>
    <property type="match status" value="1"/>
</dbReference>
<evidence type="ECO:0000256" key="6">
    <source>
        <dbReference type="ARBA" id="ARBA00022989"/>
    </source>
</evidence>
<evidence type="ECO:0000256" key="7">
    <source>
        <dbReference type="ARBA" id="ARBA00023136"/>
    </source>
</evidence>
<comment type="subcellular location">
    <subcellularLocation>
        <location evidence="1 8">Cell membrane</location>
        <topology evidence="1 8">Multi-pass membrane protein</topology>
    </subcellularLocation>
</comment>
<dbReference type="Proteomes" id="UP000237811">
    <property type="component" value="Unassembled WGS sequence"/>
</dbReference>
<dbReference type="GO" id="GO:0005886">
    <property type="term" value="C:plasma membrane"/>
    <property type="evidence" value="ECO:0007669"/>
    <property type="project" value="UniProtKB-SubCell"/>
</dbReference>
<evidence type="ECO:0000256" key="5">
    <source>
        <dbReference type="ARBA" id="ARBA00022692"/>
    </source>
</evidence>
<reference evidence="9 10" key="1">
    <citation type="submission" date="2018-03" db="EMBL/GenBank/DDBJ databases">
        <authorList>
            <person name="Nguyen K."/>
            <person name="Fouts D."/>
            <person name="Sutton G."/>
        </authorList>
    </citation>
    <scope>NUCLEOTIDE SEQUENCE [LARGE SCALE GENOMIC DNA]</scope>
    <source>
        <strain evidence="9 10">AU14328</strain>
    </source>
</reference>
<keyword evidence="6 8" id="KW-1133">Transmembrane helix</keyword>
<evidence type="ECO:0000313" key="10">
    <source>
        <dbReference type="Proteomes" id="UP000237811"/>
    </source>
</evidence>
<keyword evidence="3" id="KW-0813">Transport</keyword>
<feature type="transmembrane region" description="Helical" evidence="8">
    <location>
        <begin position="136"/>
        <end position="160"/>
    </location>
</feature>
<dbReference type="PANTHER" id="PTHR30269:SF32">
    <property type="entry name" value="MEMBRANE TRANSPORTER PROTEIN-RELATED"/>
    <property type="match status" value="1"/>
</dbReference>
<organism evidence="9 10">
    <name type="scientific">Burkholderia multivorans</name>
    <dbReference type="NCBI Taxonomy" id="87883"/>
    <lineage>
        <taxon>Bacteria</taxon>
        <taxon>Pseudomonadati</taxon>
        <taxon>Pseudomonadota</taxon>
        <taxon>Betaproteobacteria</taxon>
        <taxon>Burkholderiales</taxon>
        <taxon>Burkholderiaceae</taxon>
        <taxon>Burkholderia</taxon>
        <taxon>Burkholderia cepacia complex</taxon>
    </lineage>
</organism>
<feature type="transmembrane region" description="Helical" evidence="8">
    <location>
        <begin position="105"/>
        <end position="124"/>
    </location>
</feature>
<dbReference type="EMBL" id="PVFR01000022">
    <property type="protein sequence ID" value="PRE52290.1"/>
    <property type="molecule type" value="Genomic_DNA"/>
</dbReference>
<dbReference type="InterPro" id="IPR052017">
    <property type="entry name" value="TSUP"/>
</dbReference>
<protein>
    <recommendedName>
        <fullName evidence="8">Probable membrane transporter protein</fullName>
    </recommendedName>
</protein>
<keyword evidence="4 8" id="KW-1003">Cell membrane</keyword>
<accession>A0AB37AVE3</accession>
<dbReference type="Pfam" id="PF01925">
    <property type="entry name" value="TauE"/>
    <property type="match status" value="1"/>
</dbReference>
<gene>
    <name evidence="9" type="ORF">C6P99_08645</name>
</gene>
<feature type="transmembrane region" description="Helical" evidence="8">
    <location>
        <begin position="235"/>
        <end position="252"/>
    </location>
</feature>
<name>A0AB37AVE3_9BURK</name>
<evidence type="ECO:0000256" key="1">
    <source>
        <dbReference type="ARBA" id="ARBA00004651"/>
    </source>
</evidence>
<dbReference type="InterPro" id="IPR002781">
    <property type="entry name" value="TM_pro_TauE-like"/>
</dbReference>
<evidence type="ECO:0000256" key="8">
    <source>
        <dbReference type="RuleBase" id="RU363041"/>
    </source>
</evidence>